<protein>
    <submittedName>
        <fullName evidence="1">Uncharacterized protein</fullName>
    </submittedName>
</protein>
<feature type="non-terminal residue" evidence="1">
    <location>
        <position position="1"/>
    </location>
</feature>
<dbReference type="EMBL" id="SKCS01000871">
    <property type="protein sequence ID" value="TNN04803.1"/>
    <property type="molecule type" value="Genomic_DNA"/>
</dbReference>
<feature type="non-terminal residue" evidence="1">
    <location>
        <position position="179"/>
    </location>
</feature>
<evidence type="ECO:0000313" key="2">
    <source>
        <dbReference type="Proteomes" id="UP000311919"/>
    </source>
</evidence>
<keyword evidence="2" id="KW-1185">Reference proteome</keyword>
<proteinExistence type="predicted"/>
<name>A0A4Z2CKJ1_SCHJA</name>
<sequence>SGVNRNEFLSNNFHLNKEKRVSNIINAIKRLHFTSVFINQDYFIYVFYVNSWTFYFNRSHLKLQSLNDNLPYPLTQLILFKHFYCFLLVENSSLFGAKNLVAIRVLESLVQIKESLKNIIDQTILNIISNLRINAVSASTLQGLFVPISGTLSTSPVESTTLVPVLEEFEEHVQQQNEF</sequence>
<accession>A0A4Z2CKJ1</accession>
<dbReference type="Proteomes" id="UP000311919">
    <property type="component" value="Unassembled WGS sequence"/>
</dbReference>
<comment type="caution">
    <text evidence="1">The sequence shown here is derived from an EMBL/GenBank/DDBJ whole genome shotgun (WGS) entry which is preliminary data.</text>
</comment>
<organism evidence="1 2">
    <name type="scientific">Schistosoma japonicum</name>
    <name type="common">Blood fluke</name>
    <dbReference type="NCBI Taxonomy" id="6182"/>
    <lineage>
        <taxon>Eukaryota</taxon>
        <taxon>Metazoa</taxon>
        <taxon>Spiralia</taxon>
        <taxon>Lophotrochozoa</taxon>
        <taxon>Platyhelminthes</taxon>
        <taxon>Trematoda</taxon>
        <taxon>Digenea</taxon>
        <taxon>Strigeidida</taxon>
        <taxon>Schistosomatoidea</taxon>
        <taxon>Schistosomatidae</taxon>
        <taxon>Schistosoma</taxon>
    </lineage>
</organism>
<reference evidence="1 2" key="1">
    <citation type="submission" date="2019-03" db="EMBL/GenBank/DDBJ databases">
        <title>An improved genome assembly of the fluke Schistosoma japonicum.</title>
        <authorList>
            <person name="Hu W."/>
            <person name="Luo F."/>
            <person name="Yin M."/>
            <person name="Mo X."/>
            <person name="Sun C."/>
            <person name="Wu Q."/>
            <person name="Zhu B."/>
            <person name="Xiang M."/>
            <person name="Wang J."/>
            <person name="Wang Y."/>
            <person name="Zhang T."/>
            <person name="Xu B."/>
            <person name="Zheng H."/>
            <person name="Feng Z."/>
        </authorList>
    </citation>
    <scope>NUCLEOTIDE SEQUENCE [LARGE SCALE GENOMIC DNA]</scope>
    <source>
        <strain evidence="1">HuSjv2</strain>
        <tissue evidence="1">Worms</tissue>
    </source>
</reference>
<evidence type="ECO:0000313" key="1">
    <source>
        <dbReference type="EMBL" id="TNN04803.1"/>
    </source>
</evidence>
<gene>
    <name evidence="1" type="ORF">EWB00_010853</name>
</gene>
<dbReference type="AlphaFoldDB" id="A0A4Z2CKJ1"/>